<evidence type="ECO:0000313" key="2">
    <source>
        <dbReference type="Proteomes" id="UP000228593"/>
    </source>
</evidence>
<dbReference type="Proteomes" id="UP000228593">
    <property type="component" value="Unassembled WGS sequence"/>
</dbReference>
<dbReference type="InterPro" id="IPR010263">
    <property type="entry name" value="T6SS_TssK"/>
</dbReference>
<organism evidence="1 2">
    <name type="scientific">Massilia psychrophila</name>
    <dbReference type="NCBI Taxonomy" id="1603353"/>
    <lineage>
        <taxon>Bacteria</taxon>
        <taxon>Pseudomonadati</taxon>
        <taxon>Pseudomonadota</taxon>
        <taxon>Betaproteobacteria</taxon>
        <taxon>Burkholderiales</taxon>
        <taxon>Oxalobacteraceae</taxon>
        <taxon>Telluria group</taxon>
        <taxon>Massilia</taxon>
    </lineage>
</organism>
<reference evidence="1 2" key="1">
    <citation type="submission" date="2017-10" db="EMBL/GenBank/DDBJ databases">
        <title>Massilia psychrophilum sp. nov., a novel purple-pigmented bacterium isolated from Tianshan glacier, Xinjiang Municipality, China.</title>
        <authorList>
            <person name="Wang H."/>
        </authorList>
    </citation>
    <scope>NUCLEOTIDE SEQUENCE [LARGE SCALE GENOMIC DNA]</scope>
    <source>
        <strain evidence="1 2">JCM 30813</strain>
    </source>
</reference>
<keyword evidence="2" id="KW-1185">Reference proteome</keyword>
<proteinExistence type="predicted"/>
<dbReference type="EMBL" id="PDOB01000006">
    <property type="protein sequence ID" value="PIL40772.1"/>
    <property type="molecule type" value="Genomic_DNA"/>
</dbReference>
<accession>A0A2G8T442</accession>
<dbReference type="PANTHER" id="PTHR35566">
    <property type="entry name" value="BLR3599 PROTEIN"/>
    <property type="match status" value="1"/>
</dbReference>
<name>A0A2G8T442_9BURK</name>
<sequence length="443" mass="48289">MSATSKIMWSEGLTLGPQHFQRQDLYHETRLQKIASALNPYFWGVRAVQWNLDGLGHNRLSADAMSVIFPDGEIYEAPGADLLPEPVDLSRLPADVDAFTFHAALALLKPHGGNADENGRYVRCDLGTSDLFSEALEIDVPFMKKQARLVAQVETRAPQTSVAVVQVRRAPQGGFEIVPGFVPPSVTVGATPTLTRMLDGLISVMTAKIESLQRMHRKANNDVYEVATGDISSWWMLNIVSTANALLTHCARSPGLHREAMFQQMLAVAGGLMTFSDRYKTADLPAYGHDAPGEAFVALDALLRDLVDTVIGTKYFFIPLVADRSRRAYFQAILDPAKVTQQTQLYLAVTADMPALELVATVPIRLKVAAPDNMERIVGSALPGVPLAHMPQVPSAIPMRPNTYYFSLSTKSALYEKALDAGTLAVYAPDGMPGLKIELIAVT</sequence>
<gene>
    <name evidence="1" type="ORF">CR103_06305</name>
</gene>
<dbReference type="Pfam" id="PF05936">
    <property type="entry name" value="T6SS_VasE"/>
    <property type="match status" value="1"/>
</dbReference>
<dbReference type="PANTHER" id="PTHR35566:SF1">
    <property type="entry name" value="TYPE VI SECRETION SYSTEM BASEPLATE COMPONENT TSSK1"/>
    <property type="match status" value="1"/>
</dbReference>
<dbReference type="AlphaFoldDB" id="A0A2G8T442"/>
<protein>
    <submittedName>
        <fullName evidence="1">Type VI secretion system baseplate subunit TssK</fullName>
    </submittedName>
</protein>
<dbReference type="OrthoDB" id="9775333at2"/>
<dbReference type="RefSeq" id="WP_099915150.1">
    <property type="nucleotide sequence ID" value="NZ_BMHS01000002.1"/>
</dbReference>
<dbReference type="NCBIfam" id="TIGR03353">
    <property type="entry name" value="VI_chp_4"/>
    <property type="match status" value="1"/>
</dbReference>
<evidence type="ECO:0000313" key="1">
    <source>
        <dbReference type="EMBL" id="PIL40772.1"/>
    </source>
</evidence>
<comment type="caution">
    <text evidence="1">The sequence shown here is derived from an EMBL/GenBank/DDBJ whole genome shotgun (WGS) entry which is preliminary data.</text>
</comment>